<proteinExistence type="predicted"/>
<feature type="chain" id="PRO_5045948232" evidence="3">
    <location>
        <begin position="24"/>
        <end position="124"/>
    </location>
</feature>
<organism evidence="4 5">
    <name type="scientific">Apiospora aurea</name>
    <dbReference type="NCBI Taxonomy" id="335848"/>
    <lineage>
        <taxon>Eukaryota</taxon>
        <taxon>Fungi</taxon>
        <taxon>Dikarya</taxon>
        <taxon>Ascomycota</taxon>
        <taxon>Pezizomycotina</taxon>
        <taxon>Sordariomycetes</taxon>
        <taxon>Xylariomycetidae</taxon>
        <taxon>Amphisphaeriales</taxon>
        <taxon>Apiosporaceae</taxon>
        <taxon>Apiospora</taxon>
    </lineage>
</organism>
<gene>
    <name evidence="4" type="ORF">PG986_008806</name>
</gene>
<dbReference type="EMBL" id="JAQQWE010000006">
    <property type="protein sequence ID" value="KAK7947920.1"/>
    <property type="molecule type" value="Genomic_DNA"/>
</dbReference>
<dbReference type="RefSeq" id="XP_066697426.1">
    <property type="nucleotide sequence ID" value="XM_066845028.1"/>
</dbReference>
<reference evidence="4 5" key="1">
    <citation type="submission" date="2023-01" db="EMBL/GenBank/DDBJ databases">
        <title>Analysis of 21 Apiospora genomes using comparative genomics revels a genus with tremendous synthesis potential of carbohydrate active enzymes and secondary metabolites.</title>
        <authorList>
            <person name="Sorensen T."/>
        </authorList>
    </citation>
    <scope>NUCLEOTIDE SEQUENCE [LARGE SCALE GENOMIC DNA]</scope>
    <source>
        <strain evidence="4 5">CBS 24483</strain>
    </source>
</reference>
<feature type="transmembrane region" description="Helical" evidence="2">
    <location>
        <begin position="81"/>
        <end position="104"/>
    </location>
</feature>
<evidence type="ECO:0000256" key="1">
    <source>
        <dbReference type="SAM" id="MobiDB-lite"/>
    </source>
</evidence>
<evidence type="ECO:0000313" key="4">
    <source>
        <dbReference type="EMBL" id="KAK7947920.1"/>
    </source>
</evidence>
<feature type="transmembrane region" description="Helical" evidence="2">
    <location>
        <begin position="54"/>
        <end position="75"/>
    </location>
</feature>
<evidence type="ECO:0000256" key="2">
    <source>
        <dbReference type="SAM" id="Phobius"/>
    </source>
</evidence>
<accession>A0ABR1Q655</accession>
<keyword evidence="3" id="KW-0732">Signal</keyword>
<keyword evidence="5" id="KW-1185">Reference proteome</keyword>
<dbReference type="GeneID" id="92078090"/>
<feature type="signal peptide" evidence="3">
    <location>
        <begin position="1"/>
        <end position="23"/>
    </location>
</feature>
<evidence type="ECO:0000256" key="3">
    <source>
        <dbReference type="SAM" id="SignalP"/>
    </source>
</evidence>
<keyword evidence="2" id="KW-1133">Transmembrane helix</keyword>
<evidence type="ECO:0000313" key="5">
    <source>
        <dbReference type="Proteomes" id="UP001391051"/>
    </source>
</evidence>
<keyword evidence="2" id="KW-0472">Membrane</keyword>
<sequence length="124" mass="13745">MELRLLDLFTLFFLLQYRRLLSPDCPPSRRRPRPRRDNGGGKPPLQLRHPRRRVFVLAETVLLDIAWAGLVVALWKYSLETVLAVAVVLLLGVALPVYACAWALESAARSSSSASSSSTRAAST</sequence>
<protein>
    <submittedName>
        <fullName evidence="4">Uncharacterized protein</fullName>
    </submittedName>
</protein>
<feature type="region of interest" description="Disordered" evidence="1">
    <location>
        <begin position="25"/>
        <end position="47"/>
    </location>
</feature>
<comment type="caution">
    <text evidence="4">The sequence shown here is derived from an EMBL/GenBank/DDBJ whole genome shotgun (WGS) entry which is preliminary data.</text>
</comment>
<dbReference type="Proteomes" id="UP001391051">
    <property type="component" value="Unassembled WGS sequence"/>
</dbReference>
<keyword evidence="2" id="KW-0812">Transmembrane</keyword>
<name>A0ABR1Q655_9PEZI</name>